<dbReference type="PROSITE" id="PS00108">
    <property type="entry name" value="PROTEIN_KINASE_ST"/>
    <property type="match status" value="1"/>
</dbReference>
<evidence type="ECO:0000313" key="6">
    <source>
        <dbReference type="Proteomes" id="UP000823775"/>
    </source>
</evidence>
<name>A0ABS8TDU0_DATST</name>
<dbReference type="InterPro" id="IPR001245">
    <property type="entry name" value="Ser-Thr/Tyr_kinase_cat_dom"/>
</dbReference>
<feature type="region of interest" description="Disordered" evidence="1">
    <location>
        <begin position="422"/>
        <end position="447"/>
    </location>
</feature>
<accession>A0ABS8TDU0</accession>
<dbReference type="EMBL" id="JACEIK010001460">
    <property type="protein sequence ID" value="MCD7469587.1"/>
    <property type="molecule type" value="Genomic_DNA"/>
</dbReference>
<dbReference type="Gene3D" id="2.130.10.30">
    <property type="entry name" value="Regulator of chromosome condensation 1/beta-lactamase-inhibitor protein II"/>
    <property type="match status" value="2"/>
</dbReference>
<dbReference type="PANTHER" id="PTHR46146">
    <property type="entry name" value="SERINE/THREONINE-PROTEIN KINASE-LIKE PROTEIN CCR4"/>
    <property type="match status" value="1"/>
</dbReference>
<dbReference type="Proteomes" id="UP000823775">
    <property type="component" value="Unassembled WGS sequence"/>
</dbReference>
<dbReference type="SUPFAM" id="SSF56112">
    <property type="entry name" value="Protein kinase-like (PK-like)"/>
    <property type="match status" value="1"/>
</dbReference>
<dbReference type="InterPro" id="IPR011009">
    <property type="entry name" value="Kinase-like_dom_sf"/>
</dbReference>
<protein>
    <recommendedName>
        <fullName evidence="4">Protein kinase domain-containing protein</fullName>
    </recommendedName>
</protein>
<dbReference type="Gene3D" id="1.10.510.10">
    <property type="entry name" value="Transferase(Phosphotransferase) domain 1"/>
    <property type="match status" value="1"/>
</dbReference>
<evidence type="ECO:0000256" key="2">
    <source>
        <dbReference type="SAM" id="Phobius"/>
    </source>
</evidence>
<feature type="domain" description="Protein kinase" evidence="4">
    <location>
        <begin position="482"/>
        <end position="771"/>
    </location>
</feature>
<keyword evidence="2" id="KW-0472">Membrane</keyword>
<evidence type="ECO:0000256" key="3">
    <source>
        <dbReference type="SAM" id="SignalP"/>
    </source>
</evidence>
<keyword evidence="2" id="KW-0812">Transmembrane</keyword>
<organism evidence="5 6">
    <name type="scientific">Datura stramonium</name>
    <name type="common">Jimsonweed</name>
    <name type="synonym">Common thornapple</name>
    <dbReference type="NCBI Taxonomy" id="4076"/>
    <lineage>
        <taxon>Eukaryota</taxon>
        <taxon>Viridiplantae</taxon>
        <taxon>Streptophyta</taxon>
        <taxon>Embryophyta</taxon>
        <taxon>Tracheophyta</taxon>
        <taxon>Spermatophyta</taxon>
        <taxon>Magnoliopsida</taxon>
        <taxon>eudicotyledons</taxon>
        <taxon>Gunneridae</taxon>
        <taxon>Pentapetalae</taxon>
        <taxon>asterids</taxon>
        <taxon>lamiids</taxon>
        <taxon>Solanales</taxon>
        <taxon>Solanaceae</taxon>
        <taxon>Solanoideae</taxon>
        <taxon>Datureae</taxon>
        <taxon>Datura</taxon>
    </lineage>
</organism>
<dbReference type="Pfam" id="PF07714">
    <property type="entry name" value="PK_Tyr_Ser-Thr"/>
    <property type="match status" value="1"/>
</dbReference>
<evidence type="ECO:0000259" key="4">
    <source>
        <dbReference type="PROSITE" id="PS50011"/>
    </source>
</evidence>
<dbReference type="PANTHER" id="PTHR46146:SF4">
    <property type="entry name" value="SERINE_THREONINE-PROTEIN KINASE-LIKE PROTEIN CCR4"/>
    <property type="match status" value="1"/>
</dbReference>
<keyword evidence="2" id="KW-1133">Transmembrane helix</keyword>
<evidence type="ECO:0000313" key="5">
    <source>
        <dbReference type="EMBL" id="MCD7469587.1"/>
    </source>
</evidence>
<dbReference type="Gene3D" id="3.30.200.20">
    <property type="entry name" value="Phosphorylase Kinase, domain 1"/>
    <property type="match status" value="1"/>
</dbReference>
<dbReference type="InterPro" id="IPR000719">
    <property type="entry name" value="Prot_kinase_dom"/>
</dbReference>
<keyword evidence="6" id="KW-1185">Reference proteome</keyword>
<feature type="compositionally biased region" description="Pro residues" evidence="1">
    <location>
        <begin position="358"/>
        <end position="370"/>
    </location>
</feature>
<feature type="chain" id="PRO_5046152378" description="Protein kinase domain-containing protein" evidence="3">
    <location>
        <begin position="30"/>
        <end position="789"/>
    </location>
</feature>
<gene>
    <name evidence="5" type="ORF">HAX54_008726</name>
</gene>
<dbReference type="SUPFAM" id="SSF50985">
    <property type="entry name" value="RCC1/BLIP-II"/>
    <property type="match status" value="1"/>
</dbReference>
<dbReference type="SMART" id="SM00220">
    <property type="entry name" value="S_TKc"/>
    <property type="match status" value="1"/>
</dbReference>
<comment type="caution">
    <text evidence="5">The sequence shown here is derived from an EMBL/GenBank/DDBJ whole genome shotgun (WGS) entry which is preliminary data.</text>
</comment>
<feature type="region of interest" description="Disordered" evidence="1">
    <location>
        <begin position="352"/>
        <end position="379"/>
    </location>
</feature>
<dbReference type="Pfam" id="PF13540">
    <property type="entry name" value="RCC1_2"/>
    <property type="match status" value="1"/>
</dbReference>
<dbReference type="PROSITE" id="PS50011">
    <property type="entry name" value="PROTEIN_KINASE_DOM"/>
    <property type="match status" value="1"/>
</dbReference>
<proteinExistence type="predicted"/>
<reference evidence="5 6" key="1">
    <citation type="journal article" date="2021" name="BMC Genomics">
        <title>Datura genome reveals duplications of psychoactive alkaloid biosynthetic genes and high mutation rate following tissue culture.</title>
        <authorList>
            <person name="Rajewski A."/>
            <person name="Carter-House D."/>
            <person name="Stajich J."/>
            <person name="Litt A."/>
        </authorList>
    </citation>
    <scope>NUCLEOTIDE SEQUENCE [LARGE SCALE GENOMIC DNA]</scope>
    <source>
        <strain evidence="5">AR-01</strain>
    </source>
</reference>
<sequence length="789" mass="86439">MANLAQKTPLFFSLVFSLFISLCIPPISSLSTVAISKTSNQTLVCALISSYSSPRESSLNCTSFPQGIQIPFNPSVSFTGIVGGNGFLCGLTSFDPSSTSIMVCWRFSNNGTDLIYKRIYVGPLLTNLDSGNSHICGIVNGTNRLQCWQWHEFSPSNSSLMTSNLAVGEDFVCGLLPFGQIQCLGSFRNVIDAIPSGNYSEIAAGSQHSCAISKNGSLACWGNVVGEKPIGQFISLALGDTRSCALRINRTVVCWGENGFRLPSSLSETYFETLEAKQDIFCGITSNFNLFCWGNDIFNSNPAVFNGVEVVPGPCTTSCPCSPLPNYDRFCGQDLMICQHCVWPESGGNPPIVNGSGPSPPPLSPQPMPTPSQSTGRNDPWSRRNVAFLVVGCVGSFMILSVLVILFLRYCKIRGCRVHDSGRLDEAGTPPQQGNQTSQVQDQLGPQPPVLQKRLSQLISMGNGGHLEEFSLQVLLQVTNNFSEEHRTGTGSFGSVYRATLEDGREVAIKRAEASASSSYAGASKYRQEDKDSAFLNELEFLSRLNHKNLVRLLGYCEDNNERVLVFEYMNNGTLHDHLHRLESSPLMSWTARIKVALDAARGIEYLHEYAVPAVIHRDIKSSNILLDTNLNAKVSDFGLSLMGPQDDETHLSLRAAGTVGYMDPEYYRLQQLTTKSDVYSFGVVMLELLSGYKAIHKNENGVPRNVVDFVVPYIIQDEIHRVLDRKVPPPTPFEIEAVSYVGYLAADCTTLEGRDRPTMTEIVNNLERALQACLATPNFSRSNTDSST</sequence>
<evidence type="ECO:0000256" key="1">
    <source>
        <dbReference type="SAM" id="MobiDB-lite"/>
    </source>
</evidence>
<dbReference type="CDD" id="cd14066">
    <property type="entry name" value="STKc_IRAK"/>
    <property type="match status" value="1"/>
</dbReference>
<feature type="signal peptide" evidence="3">
    <location>
        <begin position="1"/>
        <end position="29"/>
    </location>
</feature>
<dbReference type="InterPro" id="IPR009091">
    <property type="entry name" value="RCC1/BLIP-II"/>
</dbReference>
<feature type="transmembrane region" description="Helical" evidence="2">
    <location>
        <begin position="386"/>
        <end position="408"/>
    </location>
</feature>
<dbReference type="InterPro" id="IPR008271">
    <property type="entry name" value="Ser/Thr_kinase_AS"/>
</dbReference>
<keyword evidence="3" id="KW-0732">Signal</keyword>
<feature type="compositionally biased region" description="Polar residues" evidence="1">
    <location>
        <begin position="430"/>
        <end position="444"/>
    </location>
</feature>